<dbReference type="EMBL" id="WOCE01000022">
    <property type="protein sequence ID" value="KAE9588794.1"/>
    <property type="molecule type" value="Genomic_DNA"/>
</dbReference>
<comment type="caution">
    <text evidence="1">The sequence shown here is derived from an EMBL/GenBank/DDBJ whole genome shotgun (WGS) entry which is preliminary data.</text>
</comment>
<keyword evidence="2" id="KW-1185">Reference proteome</keyword>
<dbReference type="Proteomes" id="UP000447434">
    <property type="component" value="Chromosome 22"/>
</dbReference>
<evidence type="ECO:0000313" key="2">
    <source>
        <dbReference type="Proteomes" id="UP000447434"/>
    </source>
</evidence>
<evidence type="ECO:0000313" key="1">
    <source>
        <dbReference type="EMBL" id="KAE9588794.1"/>
    </source>
</evidence>
<sequence>MKISNLSPSPSTIADATVILNPYSMSWQRISILSPPPSTTINATVIFIRIYCIMVEDLDYMQLPATNNGTAKCSKLESFSTFLWNMVARAASIDKNGRRDIARMGPWWI</sequence>
<proteinExistence type="predicted"/>
<dbReference type="AlphaFoldDB" id="A0A6A4NML0"/>
<organism evidence="1 2">
    <name type="scientific">Lupinus albus</name>
    <name type="common">White lupine</name>
    <name type="synonym">Lupinus termis</name>
    <dbReference type="NCBI Taxonomy" id="3870"/>
    <lineage>
        <taxon>Eukaryota</taxon>
        <taxon>Viridiplantae</taxon>
        <taxon>Streptophyta</taxon>
        <taxon>Embryophyta</taxon>
        <taxon>Tracheophyta</taxon>
        <taxon>Spermatophyta</taxon>
        <taxon>Magnoliopsida</taxon>
        <taxon>eudicotyledons</taxon>
        <taxon>Gunneridae</taxon>
        <taxon>Pentapetalae</taxon>
        <taxon>rosids</taxon>
        <taxon>fabids</taxon>
        <taxon>Fabales</taxon>
        <taxon>Fabaceae</taxon>
        <taxon>Papilionoideae</taxon>
        <taxon>50 kb inversion clade</taxon>
        <taxon>genistoids sensu lato</taxon>
        <taxon>core genistoids</taxon>
        <taxon>Genisteae</taxon>
        <taxon>Lupinus</taxon>
    </lineage>
</organism>
<gene>
    <name evidence="1" type="ORF">Lalb_Chr22g0359251</name>
</gene>
<accession>A0A6A4NML0</accession>
<protein>
    <submittedName>
        <fullName evidence="1">Uncharacterized protein</fullName>
    </submittedName>
</protein>
<reference evidence="2" key="1">
    <citation type="journal article" date="2020" name="Nat. Commun.">
        <title>Genome sequence of the cluster root forming white lupin.</title>
        <authorList>
            <person name="Hufnagel B."/>
            <person name="Marques A."/>
            <person name="Soriano A."/>
            <person name="Marques L."/>
            <person name="Divol F."/>
            <person name="Doumas P."/>
            <person name="Sallet E."/>
            <person name="Mancinotti D."/>
            <person name="Carrere S."/>
            <person name="Marande W."/>
            <person name="Arribat S."/>
            <person name="Keller J."/>
            <person name="Huneau C."/>
            <person name="Blein T."/>
            <person name="Aime D."/>
            <person name="Laguerre M."/>
            <person name="Taylor J."/>
            <person name="Schubert V."/>
            <person name="Nelson M."/>
            <person name="Geu-Flores F."/>
            <person name="Crespi M."/>
            <person name="Gallardo-Guerrero K."/>
            <person name="Delaux P.-M."/>
            <person name="Salse J."/>
            <person name="Berges H."/>
            <person name="Guyot R."/>
            <person name="Gouzy J."/>
            <person name="Peret B."/>
        </authorList>
    </citation>
    <scope>NUCLEOTIDE SEQUENCE [LARGE SCALE GENOMIC DNA]</scope>
    <source>
        <strain evidence="2">cv. Amiga</strain>
    </source>
</reference>
<name>A0A6A4NML0_LUPAL</name>